<feature type="compositionally biased region" description="Basic and acidic residues" evidence="1">
    <location>
        <begin position="298"/>
        <end position="318"/>
    </location>
</feature>
<name>A0A367ENU2_9ACTN</name>
<evidence type="ECO:0000313" key="2">
    <source>
        <dbReference type="EMBL" id="RCG19077.1"/>
    </source>
</evidence>
<dbReference type="OrthoDB" id="3360929at2"/>
<proteinExistence type="predicted"/>
<gene>
    <name evidence="2" type="ORF">DQ384_38005</name>
</gene>
<dbReference type="RefSeq" id="WP_114033732.1">
    <property type="nucleotide sequence ID" value="NZ_QOIL01000034.1"/>
</dbReference>
<evidence type="ECO:0000313" key="3">
    <source>
        <dbReference type="Proteomes" id="UP000253094"/>
    </source>
</evidence>
<evidence type="ECO:0000256" key="1">
    <source>
        <dbReference type="SAM" id="MobiDB-lite"/>
    </source>
</evidence>
<accession>A0A367ENU2</accession>
<keyword evidence="3" id="KW-1185">Reference proteome</keyword>
<protein>
    <submittedName>
        <fullName evidence="2">Uncharacterized protein</fullName>
    </submittedName>
</protein>
<reference evidence="2 3" key="1">
    <citation type="submission" date="2018-06" db="EMBL/GenBank/DDBJ databases">
        <title>Sphaerisporangium craniellae sp. nov., isolated from a marine sponge in the South China Sea.</title>
        <authorList>
            <person name="Li L."/>
        </authorList>
    </citation>
    <scope>NUCLEOTIDE SEQUENCE [LARGE SCALE GENOMIC DNA]</scope>
    <source>
        <strain evidence="2 3">CCTCC AA 208026</strain>
    </source>
</reference>
<dbReference type="AlphaFoldDB" id="A0A367ENU2"/>
<sequence>MSKHTPTTGQHSTPSFEAADVPALRRELLGWLGDGRGFRFHAVMSKCAGSMMGHPELDGHPGMMRAYAEMVCEQETRTLRDAELYYVTAEMTQLVRSAAAELPAFVPDAGDFPTPRGLIVFGAPLVTHRRPERGLVLVDGRLTLDYREHAYEDINVSACTWGPYDAGGQWKHGGVWMSFYRDRAEMLAKLQHDRVRDGLRADHARLVPDNEYGIKYLDEGAEKARLQEDLAAKDDPAWTSHWAKHLMATLLLMRQPLVYQRTEPIRRGLRRQLERSGLPTGDIRIVDARPRRYTTAPRDQEAGERPQSGDHGAEETGRKVRVRFPVDGFWRNQWYPSRGVHRPKWIEEHWRGPEDAPIVHPERVRVLRTHPDQQAIGDA</sequence>
<organism evidence="2 3">
    <name type="scientific">Sphaerisporangium album</name>
    <dbReference type="NCBI Taxonomy" id="509200"/>
    <lineage>
        <taxon>Bacteria</taxon>
        <taxon>Bacillati</taxon>
        <taxon>Actinomycetota</taxon>
        <taxon>Actinomycetes</taxon>
        <taxon>Streptosporangiales</taxon>
        <taxon>Streptosporangiaceae</taxon>
        <taxon>Sphaerisporangium</taxon>
    </lineage>
</organism>
<dbReference type="Proteomes" id="UP000253094">
    <property type="component" value="Unassembled WGS sequence"/>
</dbReference>
<dbReference type="EMBL" id="QOIL01000034">
    <property type="protein sequence ID" value="RCG19077.1"/>
    <property type="molecule type" value="Genomic_DNA"/>
</dbReference>
<feature type="region of interest" description="Disordered" evidence="1">
    <location>
        <begin position="287"/>
        <end position="318"/>
    </location>
</feature>
<comment type="caution">
    <text evidence="2">The sequence shown here is derived from an EMBL/GenBank/DDBJ whole genome shotgun (WGS) entry which is preliminary data.</text>
</comment>